<evidence type="ECO:0000256" key="1">
    <source>
        <dbReference type="SAM" id="MobiDB-lite"/>
    </source>
</evidence>
<gene>
    <name evidence="2" type="ORF">P6P90_04750</name>
</gene>
<accession>A0ABT6H3K7</accession>
<comment type="caution">
    <text evidence="2">The sequence shown here is derived from an EMBL/GenBank/DDBJ whole genome shotgun (WGS) entry which is preliminary data.</text>
</comment>
<dbReference type="InterPro" id="IPR036388">
    <property type="entry name" value="WH-like_DNA-bd_sf"/>
</dbReference>
<feature type="compositionally biased region" description="Basic and acidic residues" evidence="1">
    <location>
        <begin position="141"/>
        <end position="160"/>
    </location>
</feature>
<sequence>MANAVTNKITTIKGTGIICKGNLKGGEFEMFPTMLFDYVQLGLITHTNLVVYVKLLQLYNENYGYAFPTIPQLMIYTRIRSKATIHHSLDTLEEVGLIQRSKKSGGNNIYVVYKPLSKTELYSFFPDKTKKLKEDEEKLMKTAEHDKERYQQHQQQKEQVQEQQIQAEQVVPNFDTFDNKENYFSSLKELARRARQQVQ</sequence>
<name>A0ABT6H3K7_9BACI</name>
<keyword evidence="3" id="KW-1185">Reference proteome</keyword>
<dbReference type="InterPro" id="IPR036390">
    <property type="entry name" value="WH_DNA-bd_sf"/>
</dbReference>
<feature type="region of interest" description="Disordered" evidence="1">
    <location>
        <begin position="141"/>
        <end position="164"/>
    </location>
</feature>
<dbReference type="SUPFAM" id="SSF46785">
    <property type="entry name" value="Winged helix' DNA-binding domain"/>
    <property type="match status" value="1"/>
</dbReference>
<dbReference type="RefSeq" id="WP_278017829.1">
    <property type="nucleotide sequence ID" value="NZ_JARRRY010000001.1"/>
</dbReference>
<evidence type="ECO:0000313" key="2">
    <source>
        <dbReference type="EMBL" id="MDG5753304.1"/>
    </source>
</evidence>
<proteinExistence type="predicted"/>
<dbReference type="EMBL" id="JARULN010000002">
    <property type="protein sequence ID" value="MDG5753304.1"/>
    <property type="molecule type" value="Genomic_DNA"/>
</dbReference>
<organism evidence="2 3">
    <name type="scientific">Ectobacillus antri</name>
    <dbReference type="NCBI Taxonomy" id="2486280"/>
    <lineage>
        <taxon>Bacteria</taxon>
        <taxon>Bacillati</taxon>
        <taxon>Bacillota</taxon>
        <taxon>Bacilli</taxon>
        <taxon>Bacillales</taxon>
        <taxon>Bacillaceae</taxon>
        <taxon>Ectobacillus</taxon>
    </lineage>
</organism>
<dbReference type="Gene3D" id="1.10.10.10">
    <property type="entry name" value="Winged helix-like DNA-binding domain superfamily/Winged helix DNA-binding domain"/>
    <property type="match status" value="1"/>
</dbReference>
<reference evidence="2 3" key="1">
    <citation type="submission" date="2023-04" db="EMBL/GenBank/DDBJ databases">
        <title>Ectobacillus antri isolated from activated sludge.</title>
        <authorList>
            <person name="Yan P."/>
            <person name="Liu X."/>
        </authorList>
    </citation>
    <scope>NUCLEOTIDE SEQUENCE [LARGE SCALE GENOMIC DNA]</scope>
    <source>
        <strain evidence="2 3">C18H</strain>
    </source>
</reference>
<dbReference type="Proteomes" id="UP001218246">
    <property type="component" value="Unassembled WGS sequence"/>
</dbReference>
<protein>
    <submittedName>
        <fullName evidence="2">Transcriptional regulator</fullName>
    </submittedName>
</protein>
<evidence type="ECO:0000313" key="3">
    <source>
        <dbReference type="Proteomes" id="UP001218246"/>
    </source>
</evidence>